<sequence length="44" mass="5327">MPWYTNRCPFQGQCFSTIPLSCISFRANPYIMYFERNVNTIRLF</sequence>
<dbReference type="HOGENOM" id="CLU_3216584_0_0_9"/>
<accession>G9YX76</accession>
<dbReference type="EMBL" id="AGCK01000332">
    <property type="protein sequence ID" value="EHM37914.1"/>
    <property type="molecule type" value="Genomic_DNA"/>
</dbReference>
<gene>
    <name evidence="1" type="ORF">HMPREF0372_04144</name>
</gene>
<dbReference type="Proteomes" id="UP000004459">
    <property type="component" value="Unassembled WGS sequence"/>
</dbReference>
<name>G9YX76_FLAPL</name>
<proteinExistence type="predicted"/>
<evidence type="ECO:0000313" key="2">
    <source>
        <dbReference type="Proteomes" id="UP000004459"/>
    </source>
</evidence>
<protein>
    <submittedName>
        <fullName evidence="1">Uncharacterized protein</fullName>
    </submittedName>
</protein>
<dbReference type="AlphaFoldDB" id="G9YX76"/>
<organism evidence="1 2">
    <name type="scientific">Flavonifractor plautii ATCC 29863</name>
    <dbReference type="NCBI Taxonomy" id="411475"/>
    <lineage>
        <taxon>Bacteria</taxon>
        <taxon>Bacillati</taxon>
        <taxon>Bacillota</taxon>
        <taxon>Clostridia</taxon>
        <taxon>Eubacteriales</taxon>
        <taxon>Oscillospiraceae</taxon>
        <taxon>Flavonifractor</taxon>
    </lineage>
</organism>
<evidence type="ECO:0000313" key="1">
    <source>
        <dbReference type="EMBL" id="EHM37914.1"/>
    </source>
</evidence>
<reference evidence="1 2" key="1">
    <citation type="submission" date="2011-08" db="EMBL/GenBank/DDBJ databases">
        <authorList>
            <person name="Weinstock G."/>
            <person name="Sodergren E."/>
            <person name="Clifton S."/>
            <person name="Fulton L."/>
            <person name="Fulton B."/>
            <person name="Courtney L."/>
            <person name="Fronick C."/>
            <person name="Harrison M."/>
            <person name="Strong C."/>
            <person name="Farmer C."/>
            <person name="Delahaunty K."/>
            <person name="Markovic C."/>
            <person name="Hall O."/>
            <person name="Minx P."/>
            <person name="Tomlinson C."/>
            <person name="Mitreva M."/>
            <person name="Hou S."/>
            <person name="Chen J."/>
            <person name="Wollam A."/>
            <person name="Pepin K.H."/>
            <person name="Johnson M."/>
            <person name="Bhonagiri V."/>
            <person name="Zhang X."/>
            <person name="Suruliraj S."/>
            <person name="Warren W."/>
            <person name="Chinwalla A."/>
            <person name="Mardis E.R."/>
            <person name="Wilson R.K."/>
        </authorList>
    </citation>
    <scope>NUCLEOTIDE SEQUENCE [LARGE SCALE GENOMIC DNA]</scope>
    <source>
        <strain evidence="1 2">ATCC 29863</strain>
    </source>
</reference>
<comment type="caution">
    <text evidence="1">The sequence shown here is derived from an EMBL/GenBank/DDBJ whole genome shotgun (WGS) entry which is preliminary data.</text>
</comment>